<evidence type="ECO:0000259" key="2">
    <source>
        <dbReference type="Pfam" id="PF04155"/>
    </source>
</evidence>
<feature type="domain" description="Ground-like" evidence="2">
    <location>
        <begin position="274"/>
        <end position="343"/>
    </location>
</feature>
<sequence>MVFLLLILFFLPFGSCSSALRTSLCCCGCTDDPCPVVGPTCADPRSLCDTNMDGTVVQCYELQRLWNLALMARENGSLQPEEIPKESPSFPSPSFTPFLNEQGIPYTLSEHDNGGQQEWGETIYQSIPPDLPPQFHPPIFIPIDEEQKIPLKDFNTSSFEIRFSPQRKDSTITKIESSTGDEDVDQFTAIEKLEGAISELKQMISTVKKIMSTKAPLERKEKEEGESKQNALISEKITDQLEQKAIDDIIQRMRGSFVKVSKGEDSKPKRDEKDNCNDLKLKEIIVKNIGSDAKTSKRAIQKAAEEILGGTFNVICSPCEFSFVISSQKYCEGFHDQVACFAFLQPPTTAGTN</sequence>
<feature type="signal peptide" evidence="1">
    <location>
        <begin position="1"/>
        <end position="19"/>
    </location>
</feature>
<dbReference type="WBParaSite" id="Hba_18429">
    <property type="protein sequence ID" value="Hba_18429"/>
    <property type="gene ID" value="Hba_18429"/>
</dbReference>
<evidence type="ECO:0000313" key="4">
    <source>
        <dbReference type="WBParaSite" id="Hba_18429"/>
    </source>
</evidence>
<dbReference type="Pfam" id="PF04155">
    <property type="entry name" value="Ground-like"/>
    <property type="match status" value="1"/>
</dbReference>
<name>A0A1I7XL30_HETBA</name>
<protein>
    <submittedName>
        <fullName evidence="4">Ground-like domain-containing protein</fullName>
    </submittedName>
</protein>
<dbReference type="InterPro" id="IPR007284">
    <property type="entry name" value="Ground-like_dom"/>
</dbReference>
<keyword evidence="1" id="KW-0732">Signal</keyword>
<evidence type="ECO:0000256" key="1">
    <source>
        <dbReference type="SAM" id="SignalP"/>
    </source>
</evidence>
<dbReference type="Proteomes" id="UP000095283">
    <property type="component" value="Unplaced"/>
</dbReference>
<accession>A0A1I7XL30</accession>
<feature type="chain" id="PRO_5009311337" evidence="1">
    <location>
        <begin position="20"/>
        <end position="353"/>
    </location>
</feature>
<proteinExistence type="predicted"/>
<keyword evidence="3" id="KW-1185">Reference proteome</keyword>
<reference evidence="4" key="1">
    <citation type="submission" date="2016-11" db="UniProtKB">
        <authorList>
            <consortium name="WormBaseParasite"/>
        </authorList>
    </citation>
    <scope>IDENTIFICATION</scope>
</reference>
<organism evidence="3 4">
    <name type="scientific">Heterorhabditis bacteriophora</name>
    <name type="common">Entomopathogenic nematode worm</name>
    <dbReference type="NCBI Taxonomy" id="37862"/>
    <lineage>
        <taxon>Eukaryota</taxon>
        <taxon>Metazoa</taxon>
        <taxon>Ecdysozoa</taxon>
        <taxon>Nematoda</taxon>
        <taxon>Chromadorea</taxon>
        <taxon>Rhabditida</taxon>
        <taxon>Rhabditina</taxon>
        <taxon>Rhabditomorpha</taxon>
        <taxon>Strongyloidea</taxon>
        <taxon>Heterorhabditidae</taxon>
        <taxon>Heterorhabditis</taxon>
    </lineage>
</organism>
<dbReference type="AlphaFoldDB" id="A0A1I7XL30"/>
<evidence type="ECO:0000313" key="3">
    <source>
        <dbReference type="Proteomes" id="UP000095283"/>
    </source>
</evidence>